<feature type="compositionally biased region" description="Basic residues" evidence="1">
    <location>
        <begin position="472"/>
        <end position="483"/>
    </location>
</feature>
<feature type="region of interest" description="Disordered" evidence="1">
    <location>
        <begin position="1"/>
        <end position="54"/>
    </location>
</feature>
<feature type="compositionally biased region" description="Basic and acidic residues" evidence="1">
    <location>
        <begin position="267"/>
        <end position="294"/>
    </location>
</feature>
<accession>A0A6J4IYA8</accession>
<dbReference type="EMBL" id="CADCTB010000176">
    <property type="protein sequence ID" value="CAA9262780.1"/>
    <property type="molecule type" value="Genomic_DNA"/>
</dbReference>
<gene>
    <name evidence="2" type="ORF">AVDCRST_MAG10-2837</name>
</gene>
<feature type="compositionally biased region" description="Basic residues" evidence="1">
    <location>
        <begin position="1"/>
        <end position="10"/>
    </location>
</feature>
<feature type="compositionally biased region" description="Basic residues" evidence="1">
    <location>
        <begin position="525"/>
        <end position="542"/>
    </location>
</feature>
<sequence>QRERRRRRRRGEGEGRGPAHRRQRVPRQPYGVQWGPGRGGRDQLGPGYRIARQPPRGQLGRLRWGRLGIQRRPSHHRRQRDPRQHCRCFCGRCAPRGERHLQRQRSAGLVAGGERGHRTARSQRRRVRRLRLPGAVLLPQQHLLGGPVAHRGMWGGRDRVRPPLRRPGCRRLPPQPRVTGDRRRRQRLCATAGDGPGREPAGRRRERRRHGQGRHGRLRGPAPRARAGCRRRVPSPRPGPHPRYPDRQRRSARPARPRGDPQPPGDRSGRCAGDGRDGGRPQCHCDRADRHQLPDRLAGGGGHAACVQPELHRRPDRAEPRRREGGYGRAGPSVQQRRDGPRHRRRRRLVRLRRCPRRRGPLLASRSVPHPRHPLRGGRADRSGRPGIQSCLAGHRPGRRAAHRGVGCGAERHCDRAHADELHHCLAHAPAAAAGLQPQRHPRPDGAQPGGRQGGRRWHGQPLQQRGVGPPRGRRGRMVRRGPRGGGRVHERRAGPSPRHPGHRGRQGGTGVGHRPAGDWAGRRSGLRRFCGRAQRDRHRGHGQQPPDRLAERRLPAARLQPQLCRRQHGAQPRDRQGWGGWSGQPLQQRRMDPCDRRRGRLVLRM</sequence>
<feature type="compositionally biased region" description="Basic and acidic residues" evidence="1">
    <location>
        <begin position="310"/>
        <end position="326"/>
    </location>
</feature>
<evidence type="ECO:0000256" key="1">
    <source>
        <dbReference type="SAM" id="MobiDB-lite"/>
    </source>
</evidence>
<dbReference type="AlphaFoldDB" id="A0A6J4IYA8"/>
<reference evidence="2" key="1">
    <citation type="submission" date="2020-02" db="EMBL/GenBank/DDBJ databases">
        <authorList>
            <person name="Meier V. D."/>
        </authorList>
    </citation>
    <scope>NUCLEOTIDE SEQUENCE</scope>
    <source>
        <strain evidence="2">AVDCRST_MAG10</strain>
    </source>
</reference>
<feature type="region of interest" description="Disordered" evidence="1">
    <location>
        <begin position="146"/>
        <end position="403"/>
    </location>
</feature>
<feature type="compositionally biased region" description="Low complexity" evidence="1">
    <location>
        <begin position="460"/>
        <end position="471"/>
    </location>
</feature>
<feature type="region of interest" description="Disordered" evidence="1">
    <location>
        <begin position="104"/>
        <end position="127"/>
    </location>
</feature>
<organism evidence="2">
    <name type="scientific">uncultured Acidimicrobiales bacterium</name>
    <dbReference type="NCBI Taxonomy" id="310071"/>
    <lineage>
        <taxon>Bacteria</taxon>
        <taxon>Bacillati</taxon>
        <taxon>Actinomycetota</taxon>
        <taxon>Acidimicrobiia</taxon>
        <taxon>Acidimicrobiales</taxon>
        <taxon>environmental samples</taxon>
    </lineage>
</organism>
<feature type="compositionally biased region" description="Basic residues" evidence="1">
    <location>
        <begin position="204"/>
        <end position="218"/>
    </location>
</feature>
<proteinExistence type="predicted"/>
<feature type="non-terminal residue" evidence="2">
    <location>
        <position position="1"/>
    </location>
</feature>
<feature type="compositionally biased region" description="Basic residues" evidence="1">
    <location>
        <begin position="340"/>
        <end position="360"/>
    </location>
</feature>
<feature type="compositionally biased region" description="Basic residues" evidence="1">
    <location>
        <begin position="118"/>
        <end position="127"/>
    </location>
</feature>
<evidence type="ECO:0000313" key="2">
    <source>
        <dbReference type="EMBL" id="CAA9262780.1"/>
    </source>
</evidence>
<feature type="non-terminal residue" evidence="2">
    <location>
        <position position="606"/>
    </location>
</feature>
<feature type="region of interest" description="Disordered" evidence="1">
    <location>
        <begin position="433"/>
        <end position="606"/>
    </location>
</feature>
<protein>
    <submittedName>
        <fullName evidence="2">Uncharacterized protein</fullName>
    </submittedName>
</protein>
<name>A0A6J4IYA8_9ACTN</name>